<dbReference type="InterPro" id="IPR002629">
    <property type="entry name" value="Met_Synth_C/arc"/>
</dbReference>
<proteinExistence type="predicted"/>
<organism evidence="2 3">
    <name type="scientific">Pseudocercospora fuligena</name>
    <dbReference type="NCBI Taxonomy" id="685502"/>
    <lineage>
        <taxon>Eukaryota</taxon>
        <taxon>Fungi</taxon>
        <taxon>Dikarya</taxon>
        <taxon>Ascomycota</taxon>
        <taxon>Pezizomycotina</taxon>
        <taxon>Dothideomycetes</taxon>
        <taxon>Dothideomycetidae</taxon>
        <taxon>Mycosphaerellales</taxon>
        <taxon>Mycosphaerellaceae</taxon>
        <taxon>Pseudocercospora</taxon>
    </lineage>
</organism>
<feature type="domain" description="Cobalamin-independent methionine synthase MetE C-terminal/archaeal" evidence="1">
    <location>
        <begin position="180"/>
        <end position="373"/>
    </location>
</feature>
<protein>
    <recommendedName>
        <fullName evidence="1">Cobalamin-independent methionine synthase MetE C-terminal/archaeal domain-containing protein</fullName>
    </recommendedName>
</protein>
<gene>
    <name evidence="2" type="ORF">HII31_05166</name>
</gene>
<dbReference type="GO" id="GO:0008270">
    <property type="term" value="F:zinc ion binding"/>
    <property type="evidence" value="ECO:0007669"/>
    <property type="project" value="InterPro"/>
</dbReference>
<dbReference type="PANTHER" id="PTHR43844:SF2">
    <property type="entry name" value="SYNTHASE, VITAMIN-B12 INDEPENDENT, PUTATIVE (AFU_ORTHOLOGUE AFUA_3G12060)-RELATED"/>
    <property type="match status" value="1"/>
</dbReference>
<dbReference type="OrthoDB" id="7772923at2759"/>
<dbReference type="Gene3D" id="3.20.20.210">
    <property type="match status" value="1"/>
</dbReference>
<dbReference type="CDD" id="cd03311">
    <property type="entry name" value="CIMS_C_terminal_like"/>
    <property type="match status" value="1"/>
</dbReference>
<dbReference type="Proteomes" id="UP000660729">
    <property type="component" value="Unassembled WGS sequence"/>
</dbReference>
<dbReference type="SUPFAM" id="SSF51726">
    <property type="entry name" value="UROD/MetE-like"/>
    <property type="match status" value="1"/>
</dbReference>
<dbReference type="AlphaFoldDB" id="A0A8H6RMS7"/>
<dbReference type="InterPro" id="IPR038071">
    <property type="entry name" value="UROD/MetE-like_sf"/>
</dbReference>
<comment type="caution">
    <text evidence="2">The sequence shown here is derived from an EMBL/GenBank/DDBJ whole genome shotgun (WGS) entry which is preliminary data.</text>
</comment>
<dbReference type="GO" id="GO:0003871">
    <property type="term" value="F:5-methyltetrahydropteroyltriglutamate-homocysteine S-methyltransferase activity"/>
    <property type="evidence" value="ECO:0007669"/>
    <property type="project" value="InterPro"/>
</dbReference>
<accession>A0A8H6RMS7</accession>
<name>A0A8H6RMS7_9PEZI</name>
<dbReference type="PANTHER" id="PTHR43844">
    <property type="entry name" value="METHIONINE SYNTHASE"/>
    <property type="match status" value="1"/>
</dbReference>
<evidence type="ECO:0000313" key="3">
    <source>
        <dbReference type="Proteomes" id="UP000660729"/>
    </source>
</evidence>
<evidence type="ECO:0000259" key="1">
    <source>
        <dbReference type="Pfam" id="PF01717"/>
    </source>
</evidence>
<dbReference type="GO" id="GO:0009086">
    <property type="term" value="P:methionine biosynthetic process"/>
    <property type="evidence" value="ECO:0007669"/>
    <property type="project" value="InterPro"/>
</dbReference>
<reference evidence="2" key="1">
    <citation type="submission" date="2020-04" db="EMBL/GenBank/DDBJ databases">
        <title>Draft genome resource of the tomato pathogen Pseudocercospora fuligena.</title>
        <authorList>
            <person name="Zaccaron A."/>
        </authorList>
    </citation>
    <scope>NUCLEOTIDE SEQUENCE</scope>
    <source>
        <strain evidence="2">PF001</strain>
    </source>
</reference>
<sequence length="402" mass="45278">MAPRPPPFRAEHIGSLLRSQRLLQKRNEIAAGAQDKEEVLRQIEDEEIGEAVELQQRLGYYAVTDGEFRRALYWGSFFTDLEGKQEITVTSADANELFRPYGCDVKLFTEEGSKGGNTVICVGKIKWVKSSYLDHFMFLKNLVPPDQVKCIKMTLASPEWYHMRYKPGKAFPKDVYANSRECFDDIAAAFREEIRVLYEAGCRNFVIDNPNLGFCCDQSFADGWAADDSNDLSLIEQVIEYIEVMNYCFAGLPSDAHTGVHLCRGNFMSRHWASGGYLAIARELFTRSKVDTFYLEFDTERAGGFEPLRCLPAEKSVVLGLVTTKFAKLEDKKELKSRVLEAARYMAKGAGQTQAQAMERISVSPQCGFASAAIGNLVSKDDQAAKLKLVRELADELWLGER</sequence>
<dbReference type="EMBL" id="JABCIY010000082">
    <property type="protein sequence ID" value="KAF7193492.1"/>
    <property type="molecule type" value="Genomic_DNA"/>
</dbReference>
<dbReference type="Pfam" id="PF01717">
    <property type="entry name" value="Meth_synt_2"/>
    <property type="match status" value="1"/>
</dbReference>
<keyword evidence="3" id="KW-1185">Reference proteome</keyword>
<evidence type="ECO:0000313" key="2">
    <source>
        <dbReference type="EMBL" id="KAF7193492.1"/>
    </source>
</evidence>